<keyword evidence="2" id="KW-1185">Reference proteome</keyword>
<dbReference type="AlphaFoldDB" id="A0A8J5XE46"/>
<reference evidence="1" key="1">
    <citation type="submission" date="2021-05" db="EMBL/GenBank/DDBJ databases">
        <title>The genome of the haptophyte Pavlova lutheri (Diacronema luteri, Pavlovales) - a model for lipid biosynthesis in eukaryotic algae.</title>
        <authorList>
            <person name="Hulatt C.J."/>
            <person name="Posewitz M.C."/>
        </authorList>
    </citation>
    <scope>NUCLEOTIDE SEQUENCE</scope>
    <source>
        <strain evidence="1">NIVA-4/92</strain>
    </source>
</reference>
<gene>
    <name evidence="1" type="ORF">KFE25_011522</name>
</gene>
<dbReference type="EMBL" id="JAGTXO010000022">
    <property type="protein sequence ID" value="KAG8462072.1"/>
    <property type="molecule type" value="Genomic_DNA"/>
</dbReference>
<comment type="caution">
    <text evidence="1">The sequence shown here is derived from an EMBL/GenBank/DDBJ whole genome shotgun (WGS) entry which is preliminary data.</text>
</comment>
<accession>A0A8J5XE46</accession>
<organism evidence="1 2">
    <name type="scientific">Diacronema lutheri</name>
    <name type="common">Unicellular marine alga</name>
    <name type="synonym">Monochrysis lutheri</name>
    <dbReference type="NCBI Taxonomy" id="2081491"/>
    <lineage>
        <taxon>Eukaryota</taxon>
        <taxon>Haptista</taxon>
        <taxon>Haptophyta</taxon>
        <taxon>Pavlovophyceae</taxon>
        <taxon>Pavlovales</taxon>
        <taxon>Pavlovaceae</taxon>
        <taxon>Diacronema</taxon>
    </lineage>
</organism>
<dbReference type="SUPFAM" id="SSF81383">
    <property type="entry name" value="F-box domain"/>
    <property type="match status" value="1"/>
</dbReference>
<name>A0A8J5XE46_DIALT</name>
<proteinExistence type="predicted"/>
<dbReference type="Proteomes" id="UP000751190">
    <property type="component" value="Unassembled WGS sequence"/>
</dbReference>
<protein>
    <recommendedName>
        <fullName evidence="3">F-box domain-containing protein</fullName>
    </recommendedName>
</protein>
<evidence type="ECO:0008006" key="3">
    <source>
        <dbReference type="Google" id="ProtNLM"/>
    </source>
</evidence>
<evidence type="ECO:0000313" key="1">
    <source>
        <dbReference type="EMBL" id="KAG8462072.1"/>
    </source>
</evidence>
<evidence type="ECO:0000313" key="2">
    <source>
        <dbReference type="Proteomes" id="UP000751190"/>
    </source>
</evidence>
<sequence length="160" mass="18368">MGRPQEARASTLGDDVWRLVLQKLDEPASVLALSVACKRFRALATDWFALCRAQFQVEALERSSICLCGHHCSGSSSRRCCRCRRESALAASVAQKRRRCFVCAEQYRLERVRPSVQRLFERVAAERRLHWLLERSESEPDAEVSEEWQKALVDRMAARS</sequence>
<dbReference type="OrthoDB" id="10522507at2759"/>
<dbReference type="InterPro" id="IPR036047">
    <property type="entry name" value="F-box-like_dom_sf"/>
</dbReference>